<proteinExistence type="predicted"/>
<dbReference type="EMBL" id="CADCTT010000401">
    <property type="protein sequence ID" value="CAA9338180.1"/>
    <property type="molecule type" value="Genomic_DNA"/>
</dbReference>
<evidence type="ECO:0000313" key="1">
    <source>
        <dbReference type="EMBL" id="CAA9338180.1"/>
    </source>
</evidence>
<reference evidence="1" key="1">
    <citation type="submission" date="2020-02" db="EMBL/GenBank/DDBJ databases">
        <authorList>
            <person name="Meier V. D."/>
        </authorList>
    </citation>
    <scope>NUCLEOTIDE SEQUENCE</scope>
    <source>
        <strain evidence="1">AVDCRST_MAG61</strain>
    </source>
</reference>
<dbReference type="AlphaFoldDB" id="A0A6J4LP65"/>
<accession>A0A6J4LP65</accession>
<protein>
    <submittedName>
        <fullName evidence="1">Uncharacterized protein</fullName>
    </submittedName>
</protein>
<gene>
    <name evidence="1" type="ORF">AVDCRST_MAG61-3325</name>
</gene>
<organism evidence="1">
    <name type="scientific">uncultured Friedmanniella sp</name>
    <dbReference type="NCBI Taxonomy" id="335381"/>
    <lineage>
        <taxon>Bacteria</taxon>
        <taxon>Bacillati</taxon>
        <taxon>Actinomycetota</taxon>
        <taxon>Actinomycetes</taxon>
        <taxon>Propionibacteriales</taxon>
        <taxon>Nocardioidaceae</taxon>
        <taxon>Friedmanniella</taxon>
        <taxon>environmental samples</taxon>
    </lineage>
</organism>
<sequence>MTAVKPMAARSAKASSKTFLDLSTLPFRLQ</sequence>
<name>A0A6J4LP65_9ACTN</name>